<dbReference type="Pfam" id="PF05016">
    <property type="entry name" value="ParE_toxin"/>
    <property type="match status" value="1"/>
</dbReference>
<dbReference type="KEGG" id="mbry:B1812_06190"/>
<organism evidence="2 3">
    <name type="scientific">Methylocystis bryophila</name>
    <dbReference type="NCBI Taxonomy" id="655015"/>
    <lineage>
        <taxon>Bacteria</taxon>
        <taxon>Pseudomonadati</taxon>
        <taxon>Pseudomonadota</taxon>
        <taxon>Alphaproteobacteria</taxon>
        <taxon>Hyphomicrobiales</taxon>
        <taxon>Methylocystaceae</taxon>
        <taxon>Methylocystis</taxon>
    </lineage>
</organism>
<protein>
    <recommendedName>
        <fullName evidence="4">Plasmid stabilization protein ParE</fullName>
    </recommendedName>
</protein>
<dbReference type="STRING" id="655015.B1812_06190"/>
<proteinExistence type="predicted"/>
<dbReference type="InterPro" id="IPR035093">
    <property type="entry name" value="RelE/ParE_toxin_dom_sf"/>
</dbReference>
<dbReference type="AlphaFoldDB" id="A0A1W6MSZ9"/>
<dbReference type="OrthoDB" id="7173315at2"/>
<dbReference type="EMBL" id="CP019948">
    <property type="protein sequence ID" value="ARN80730.1"/>
    <property type="molecule type" value="Genomic_DNA"/>
</dbReference>
<evidence type="ECO:0000313" key="2">
    <source>
        <dbReference type="EMBL" id="ARN80730.1"/>
    </source>
</evidence>
<evidence type="ECO:0000256" key="1">
    <source>
        <dbReference type="ARBA" id="ARBA00022649"/>
    </source>
</evidence>
<name>A0A1W6MSZ9_9HYPH</name>
<dbReference type="RefSeq" id="WP_158658624.1">
    <property type="nucleotide sequence ID" value="NZ_AP027149.1"/>
</dbReference>
<dbReference type="InterPro" id="IPR007712">
    <property type="entry name" value="RelE/ParE_toxin"/>
</dbReference>
<keyword evidence="3" id="KW-1185">Reference proteome</keyword>
<gene>
    <name evidence="2" type="ORF">B1812_06190</name>
</gene>
<dbReference type="Gene3D" id="3.30.2310.20">
    <property type="entry name" value="RelE-like"/>
    <property type="match status" value="1"/>
</dbReference>
<evidence type="ECO:0000313" key="3">
    <source>
        <dbReference type="Proteomes" id="UP000193978"/>
    </source>
</evidence>
<sequence>MRSRLTVDADADIARILRTTARLFGERQVREYARIIALGIDRVAEDPLRPSSVDASWIREGVRLYHLDHAAGRRHGAAHLLFYKIAKGRGEVCELVVLRVLYERMQPKRRLIQALRNEETEDRRLS</sequence>
<reference evidence="2 3" key="1">
    <citation type="submission" date="2017-02" db="EMBL/GenBank/DDBJ databases">
        <authorList>
            <person name="Peterson S.W."/>
        </authorList>
    </citation>
    <scope>NUCLEOTIDE SEQUENCE [LARGE SCALE GENOMIC DNA]</scope>
    <source>
        <strain evidence="2 3">S285</strain>
    </source>
</reference>
<evidence type="ECO:0008006" key="4">
    <source>
        <dbReference type="Google" id="ProtNLM"/>
    </source>
</evidence>
<keyword evidence="1" id="KW-1277">Toxin-antitoxin system</keyword>
<accession>A0A1W6MSZ9</accession>
<dbReference type="Proteomes" id="UP000193978">
    <property type="component" value="Chromosome"/>
</dbReference>